<reference evidence="2 3" key="1">
    <citation type="submission" date="2019-07" db="EMBL/GenBank/DDBJ databases">
        <title>Ln-dependent methylotrophs.</title>
        <authorList>
            <person name="Tani A."/>
        </authorList>
    </citation>
    <scope>NUCLEOTIDE SEQUENCE [LARGE SCALE GENOMIC DNA]</scope>
    <source>
        <strain evidence="2 3">SM12</strain>
    </source>
</reference>
<evidence type="ECO:0000313" key="2">
    <source>
        <dbReference type="EMBL" id="TRL41337.1"/>
    </source>
</evidence>
<evidence type="ECO:0008006" key="4">
    <source>
        <dbReference type="Google" id="ProtNLM"/>
    </source>
</evidence>
<keyword evidence="3" id="KW-1185">Reference proteome</keyword>
<gene>
    <name evidence="2" type="ORF">FNA46_05220</name>
</gene>
<dbReference type="AlphaFoldDB" id="A0A549TFN3"/>
<dbReference type="Pfam" id="PF05488">
    <property type="entry name" value="PAAR_motif"/>
    <property type="match status" value="1"/>
</dbReference>
<feature type="compositionally biased region" description="Polar residues" evidence="1">
    <location>
        <begin position="108"/>
        <end position="132"/>
    </location>
</feature>
<evidence type="ECO:0000256" key="1">
    <source>
        <dbReference type="SAM" id="MobiDB-lite"/>
    </source>
</evidence>
<dbReference type="Gene3D" id="2.60.200.60">
    <property type="match status" value="1"/>
</dbReference>
<proteinExistence type="predicted"/>
<sequence>MPEAHRKGDIGSGHSCHFPPSPATGGSPNVFVNNRPLMRVGDAYVPHGCPTCPKPEHPRHLAIGSSSVFINGRPAGRIGDAIDCGGQAQTGSSNVFIGDKQAEATAGATRSETSGTSCQQRMASDSTPMVRG</sequence>
<organism evidence="2 3">
    <name type="scientific">Rhizobium straminoryzae</name>
    <dbReference type="NCBI Taxonomy" id="1387186"/>
    <lineage>
        <taxon>Bacteria</taxon>
        <taxon>Pseudomonadati</taxon>
        <taxon>Pseudomonadota</taxon>
        <taxon>Alphaproteobacteria</taxon>
        <taxon>Hyphomicrobiales</taxon>
        <taxon>Rhizobiaceae</taxon>
        <taxon>Rhizobium/Agrobacterium group</taxon>
        <taxon>Rhizobium</taxon>
    </lineage>
</organism>
<comment type="caution">
    <text evidence="2">The sequence shown here is derived from an EMBL/GenBank/DDBJ whole genome shotgun (WGS) entry which is preliminary data.</text>
</comment>
<accession>A0A549TFN3</accession>
<protein>
    <recommendedName>
        <fullName evidence="4">PaaR repeat-containing protein</fullName>
    </recommendedName>
</protein>
<dbReference type="RefSeq" id="WP_143124038.1">
    <property type="nucleotide sequence ID" value="NZ_VJMG01000010.1"/>
</dbReference>
<feature type="region of interest" description="Disordered" evidence="1">
    <location>
        <begin position="101"/>
        <end position="132"/>
    </location>
</feature>
<dbReference type="Proteomes" id="UP000316801">
    <property type="component" value="Unassembled WGS sequence"/>
</dbReference>
<dbReference type="CDD" id="cd14737">
    <property type="entry name" value="PAAR_1"/>
    <property type="match status" value="1"/>
</dbReference>
<feature type="region of interest" description="Disordered" evidence="1">
    <location>
        <begin position="1"/>
        <end position="31"/>
    </location>
</feature>
<evidence type="ECO:0000313" key="3">
    <source>
        <dbReference type="Proteomes" id="UP000316801"/>
    </source>
</evidence>
<dbReference type="EMBL" id="VJMG01000010">
    <property type="protein sequence ID" value="TRL41337.1"/>
    <property type="molecule type" value="Genomic_DNA"/>
</dbReference>
<dbReference type="InterPro" id="IPR008727">
    <property type="entry name" value="PAAR_motif"/>
</dbReference>
<name>A0A549TFN3_9HYPH</name>